<dbReference type="InterPro" id="IPR030661">
    <property type="entry name" value="Uba2"/>
</dbReference>
<evidence type="ECO:0000256" key="1">
    <source>
        <dbReference type="ARBA" id="ARBA00004718"/>
    </source>
</evidence>
<dbReference type="InterPro" id="IPR035985">
    <property type="entry name" value="Ubiquitin-activating_enz"/>
</dbReference>
<dbReference type="PANTHER" id="PTHR10953:SF5">
    <property type="entry name" value="SUMO-ACTIVATING ENZYME SUBUNIT 2"/>
    <property type="match status" value="1"/>
</dbReference>
<evidence type="ECO:0000256" key="13">
    <source>
        <dbReference type="SAM" id="MobiDB-lite"/>
    </source>
</evidence>
<gene>
    <name evidence="17" type="ORF">CAPTEDRAFT_219156</name>
</gene>
<reference evidence="17 19" key="2">
    <citation type="journal article" date="2013" name="Nature">
        <title>Insights into bilaterian evolution from three spiralian genomes.</title>
        <authorList>
            <person name="Simakov O."/>
            <person name="Marletaz F."/>
            <person name="Cho S.J."/>
            <person name="Edsinger-Gonzales E."/>
            <person name="Havlak P."/>
            <person name="Hellsten U."/>
            <person name="Kuo D.H."/>
            <person name="Larsson T."/>
            <person name="Lv J."/>
            <person name="Arendt D."/>
            <person name="Savage R."/>
            <person name="Osoegawa K."/>
            <person name="de Jong P."/>
            <person name="Grimwood J."/>
            <person name="Chapman J.A."/>
            <person name="Shapiro H."/>
            <person name="Aerts A."/>
            <person name="Otillar R.P."/>
            <person name="Terry A.Y."/>
            <person name="Boore J.L."/>
            <person name="Grigoriev I.V."/>
            <person name="Lindberg D.R."/>
            <person name="Seaver E.C."/>
            <person name="Weisblat D.A."/>
            <person name="Putnam N.H."/>
            <person name="Rokhsar D.S."/>
        </authorList>
    </citation>
    <scope>NUCLEOTIDE SEQUENCE</scope>
    <source>
        <strain evidence="17 19">I ESC-2004</strain>
    </source>
</reference>
<dbReference type="STRING" id="283909.R7TXM5"/>
<evidence type="ECO:0000256" key="7">
    <source>
        <dbReference type="ARBA" id="ARBA00022840"/>
    </source>
</evidence>
<evidence type="ECO:0000259" key="16">
    <source>
        <dbReference type="Pfam" id="PF14732"/>
    </source>
</evidence>
<dbReference type="InterPro" id="IPR033127">
    <property type="entry name" value="UBQ-activ_enz_E1_Cys_AS"/>
</dbReference>
<evidence type="ECO:0000256" key="6">
    <source>
        <dbReference type="ARBA" id="ARBA00022833"/>
    </source>
</evidence>
<feature type="active site" description="Glycyl thioester intermediate" evidence="9 12">
    <location>
        <position position="144"/>
    </location>
</feature>
<dbReference type="InterPro" id="IPR045886">
    <property type="entry name" value="ThiF/MoeB/HesA"/>
</dbReference>
<keyword evidence="3 8" id="KW-0479">Metal-binding</keyword>
<sequence length="582" mass="64547">MAINPIMMTNTDLVNSKIDLDTIDVSNLNRQFLFRKEHVGKSKALVAKESAQAFNPDANIIAHHGNIMVPEYGVDFFKKFNVVMNALDNRAARNHVNRMCLAADVPLIESGTAGYLGQVDVIKKGKTECYECQPKAAQKTFPGCTIRNTPSEPIHCIVWAKHLFNQLFGEDDPDQEVSPDTEDPEAAGDAGQSALSAEAEKDVAGGIKRKSTRVWSQEIGYDPAKLFNKFFRDDVKYLLSMENLWKKRRPPVAQDWNEVCQHSTETSLESESGLQDQRIWSMSECALMFGKSISQLKADLAARGDGGMLVWDKDDEAAMNFVTATANIRAHIYGIVTKSRFEIKSMAGNIIPAIATTNAIIAALIVMEGLKILSGNFEKCRNVFLTRQPNFRKRLLVPCTLNPPNPKCYVCCEKPEVVVKLNPKHVTVKILEDKILKGGLNMVAPDVEVDDGKGTILISSEEGETDDNHDKPLATFNIGDGTRLKCDDFLQAYEVVITIKEVEKLENEAEFEIVGDLESLLDQVAEKTDEQKKAESKNGVVAMEDEDVVMETTPTAGTKRKASQEIVSTPKKPRHDDDVIVL</sequence>
<comment type="subunit">
    <text evidence="8">Heterodimer.</text>
</comment>
<comment type="pathway">
    <text evidence="1 8">Protein modification; protein sumoylation.</text>
</comment>
<dbReference type="InterPro" id="IPR023318">
    <property type="entry name" value="Ub_act_enz_dom_a_sf"/>
</dbReference>
<dbReference type="InterPro" id="IPR042449">
    <property type="entry name" value="Ub-E1_IAD_1"/>
</dbReference>
<dbReference type="FunCoup" id="R7TXM5">
    <property type="interactions" value="2794"/>
</dbReference>
<dbReference type="FunFam" id="3.50.50.80:FF:000002">
    <property type="entry name" value="SUMO-activating enzyme subunit 2"/>
    <property type="match status" value="1"/>
</dbReference>
<evidence type="ECO:0000256" key="8">
    <source>
        <dbReference type="PIRNR" id="PIRNR039133"/>
    </source>
</evidence>
<reference evidence="18" key="3">
    <citation type="submission" date="2015-06" db="UniProtKB">
        <authorList>
            <consortium name="EnsemblMetazoa"/>
        </authorList>
    </citation>
    <scope>IDENTIFICATION</scope>
</reference>
<dbReference type="EMBL" id="KB307653">
    <property type="protein sequence ID" value="ELT98683.1"/>
    <property type="molecule type" value="Genomic_DNA"/>
</dbReference>
<feature type="domain" description="THIF-type NAD/FAD binding fold" evidence="14">
    <location>
        <begin position="18"/>
        <end position="409"/>
    </location>
</feature>
<dbReference type="UniPathway" id="UPA00886"/>
<protein>
    <recommendedName>
        <fullName evidence="8">SUMO-activating enzyme subunit</fullName>
    </recommendedName>
</protein>
<feature type="compositionally biased region" description="Acidic residues" evidence="13">
    <location>
        <begin position="170"/>
        <end position="186"/>
    </location>
</feature>
<dbReference type="Pfam" id="PF14732">
    <property type="entry name" value="UAE_UbL"/>
    <property type="match status" value="1"/>
</dbReference>
<evidence type="ECO:0000256" key="2">
    <source>
        <dbReference type="ARBA" id="ARBA00005673"/>
    </source>
</evidence>
<dbReference type="InterPro" id="IPR000594">
    <property type="entry name" value="ThiF_NAD_FAD-bd"/>
</dbReference>
<dbReference type="PROSITE" id="PS00865">
    <property type="entry name" value="UBIQUITIN_ACTIVAT_2"/>
    <property type="match status" value="1"/>
</dbReference>
<evidence type="ECO:0000259" key="15">
    <source>
        <dbReference type="Pfam" id="PF10585"/>
    </source>
</evidence>
<feature type="binding site" evidence="10">
    <location>
        <begin position="88"/>
        <end position="93"/>
    </location>
    <ligand>
        <name>ATP</name>
        <dbReference type="ChEBI" id="CHEBI:30616"/>
    </ligand>
</feature>
<evidence type="ECO:0000313" key="18">
    <source>
        <dbReference type="EnsemblMetazoa" id="CapteP219156"/>
    </source>
</evidence>
<dbReference type="PIRSF" id="PIRSF039133">
    <property type="entry name" value="SUMO_E1B"/>
    <property type="match status" value="1"/>
</dbReference>
<keyword evidence="7 8" id="KW-0067">ATP-binding</keyword>
<evidence type="ECO:0000256" key="3">
    <source>
        <dbReference type="ARBA" id="ARBA00022723"/>
    </source>
</evidence>
<feature type="binding site" evidence="11">
    <location>
        <position position="129"/>
    </location>
    <ligand>
        <name>Zn(2+)</name>
        <dbReference type="ChEBI" id="CHEBI:29105"/>
    </ligand>
</feature>
<name>R7TXM5_CAPTE</name>
<dbReference type="InterPro" id="IPR028077">
    <property type="entry name" value="UAE_UbL_dom"/>
</dbReference>
<feature type="region of interest" description="Disordered" evidence="13">
    <location>
        <begin position="170"/>
        <end position="203"/>
    </location>
</feature>
<evidence type="ECO:0000256" key="4">
    <source>
        <dbReference type="ARBA" id="ARBA00022741"/>
    </source>
</evidence>
<evidence type="ECO:0000256" key="9">
    <source>
        <dbReference type="PIRSR" id="PIRSR039133-1"/>
    </source>
</evidence>
<dbReference type="GO" id="GO:0016925">
    <property type="term" value="P:protein sumoylation"/>
    <property type="evidence" value="ECO:0007669"/>
    <property type="project" value="UniProtKB-UniRule"/>
</dbReference>
<dbReference type="FunFam" id="1.10.10.520:FF:000002">
    <property type="entry name" value="SUMO-activating enzyme subunit 2"/>
    <property type="match status" value="1"/>
</dbReference>
<dbReference type="PANTHER" id="PTHR10953">
    <property type="entry name" value="UBIQUITIN-ACTIVATING ENZYME E1"/>
    <property type="match status" value="1"/>
</dbReference>
<evidence type="ECO:0000256" key="10">
    <source>
        <dbReference type="PIRSR" id="PIRSR039133-2"/>
    </source>
</evidence>
<dbReference type="GO" id="GO:0019948">
    <property type="term" value="F:SUMO activating enzyme activity"/>
    <property type="evidence" value="ECO:0007669"/>
    <property type="project" value="UniProtKB-UniRule"/>
</dbReference>
<dbReference type="EMBL" id="AMQN01010373">
    <property type="status" value="NOT_ANNOTATED_CDS"/>
    <property type="molecule type" value="Genomic_DNA"/>
</dbReference>
<dbReference type="AlphaFoldDB" id="R7TXM5"/>
<keyword evidence="19" id="KW-1185">Reference proteome</keyword>
<organism evidence="17">
    <name type="scientific">Capitella teleta</name>
    <name type="common">Polychaete worm</name>
    <dbReference type="NCBI Taxonomy" id="283909"/>
    <lineage>
        <taxon>Eukaryota</taxon>
        <taxon>Metazoa</taxon>
        <taxon>Spiralia</taxon>
        <taxon>Lophotrochozoa</taxon>
        <taxon>Annelida</taxon>
        <taxon>Polychaeta</taxon>
        <taxon>Sedentaria</taxon>
        <taxon>Scolecida</taxon>
        <taxon>Capitellidae</taxon>
        <taxon>Capitella</taxon>
    </lineage>
</organism>
<comment type="similarity">
    <text evidence="2 8">Belongs to the ubiquitin-activating E1 family.</text>
</comment>
<feature type="domain" description="Ubiquitin/SUMO-activating enzyme ubiquitin-like" evidence="16">
    <location>
        <begin position="419"/>
        <end position="505"/>
    </location>
</feature>
<feature type="binding site" evidence="10">
    <location>
        <position position="19"/>
    </location>
    <ligand>
        <name>ATP</name>
        <dbReference type="ChEBI" id="CHEBI:30616"/>
    </ligand>
</feature>
<dbReference type="Gene3D" id="3.10.290.20">
    <property type="entry name" value="Ubiquitin-like 2 activating enzyme e1b. Chain: B, domain 3"/>
    <property type="match status" value="1"/>
</dbReference>
<feature type="region of interest" description="Disordered" evidence="13">
    <location>
        <begin position="529"/>
        <end position="582"/>
    </location>
</feature>
<dbReference type="GO" id="GO:0005737">
    <property type="term" value="C:cytoplasm"/>
    <property type="evidence" value="ECO:0007669"/>
    <property type="project" value="TreeGrafter"/>
</dbReference>
<proteinExistence type="inferred from homology"/>
<keyword evidence="5 8" id="KW-0833">Ubl conjugation pathway</keyword>
<keyword evidence="4 8" id="KW-0547">Nucleotide-binding</keyword>
<dbReference type="Pfam" id="PF00899">
    <property type="entry name" value="ThiF"/>
    <property type="match status" value="1"/>
</dbReference>
<evidence type="ECO:0000256" key="11">
    <source>
        <dbReference type="PIRSR" id="PIRSR039133-3"/>
    </source>
</evidence>
<evidence type="ECO:0000256" key="12">
    <source>
        <dbReference type="PROSITE-ProRule" id="PRU10132"/>
    </source>
</evidence>
<keyword evidence="6 8" id="KW-0862">Zinc</keyword>
<dbReference type="OrthoDB" id="10255449at2759"/>
<evidence type="ECO:0000256" key="5">
    <source>
        <dbReference type="ARBA" id="ARBA00022786"/>
    </source>
</evidence>
<dbReference type="EnsemblMetazoa" id="CapteT219156">
    <property type="protein sequence ID" value="CapteP219156"/>
    <property type="gene ID" value="CapteG219156"/>
</dbReference>
<evidence type="ECO:0000313" key="19">
    <source>
        <dbReference type="Proteomes" id="UP000014760"/>
    </source>
</evidence>
<feature type="domain" description="Ubiquitin-activating enzyme SCCH" evidence="15">
    <location>
        <begin position="310"/>
        <end position="344"/>
    </location>
</feature>
<evidence type="ECO:0000259" key="14">
    <source>
        <dbReference type="Pfam" id="PF00899"/>
    </source>
</evidence>
<dbReference type="SUPFAM" id="SSF69572">
    <property type="entry name" value="Activating enzymes of the ubiquitin-like proteins"/>
    <property type="match status" value="1"/>
</dbReference>
<dbReference type="HOGENOM" id="CLU_013325_7_3_1"/>
<dbReference type="GO" id="GO:0046872">
    <property type="term" value="F:metal ion binding"/>
    <property type="evidence" value="ECO:0007669"/>
    <property type="project" value="UniProtKB-KW"/>
</dbReference>
<feature type="binding site" evidence="10">
    <location>
        <position position="43"/>
    </location>
    <ligand>
        <name>ATP</name>
        <dbReference type="ChEBI" id="CHEBI:30616"/>
    </ligand>
</feature>
<dbReference type="InterPro" id="IPR019572">
    <property type="entry name" value="UBA_E1_SCCH"/>
</dbReference>
<dbReference type="Gene3D" id="1.10.10.520">
    <property type="entry name" value="Ubiquitin activating enzymes (Uba3). Chain: B, domain 2"/>
    <property type="match status" value="1"/>
</dbReference>
<dbReference type="OMA" id="TPSEHIH"/>
<feature type="binding site" evidence="11">
    <location>
        <position position="411"/>
    </location>
    <ligand>
        <name>Zn(2+)</name>
        <dbReference type="ChEBI" id="CHEBI:29105"/>
    </ligand>
</feature>
<evidence type="ECO:0000313" key="17">
    <source>
        <dbReference type="EMBL" id="ELT98683.1"/>
    </source>
</evidence>
<dbReference type="Proteomes" id="UP000014760">
    <property type="component" value="Unassembled WGS sequence"/>
</dbReference>
<dbReference type="GO" id="GO:0005524">
    <property type="term" value="F:ATP binding"/>
    <property type="evidence" value="ECO:0007669"/>
    <property type="project" value="UniProtKB-UniRule"/>
</dbReference>
<dbReference type="Gene3D" id="3.50.50.80">
    <property type="entry name" value="Ubiquitin-activating enzyme E1, inactive adenylation domain, subdomain 1"/>
    <property type="match status" value="1"/>
</dbReference>
<feature type="binding site" evidence="11">
    <location>
        <position position="132"/>
    </location>
    <ligand>
        <name>Zn(2+)</name>
        <dbReference type="ChEBI" id="CHEBI:29105"/>
    </ligand>
</feature>
<dbReference type="GO" id="GO:0031510">
    <property type="term" value="C:SUMO activating enzyme complex"/>
    <property type="evidence" value="ECO:0007669"/>
    <property type="project" value="UniProtKB-UniRule"/>
</dbReference>
<feature type="binding site" evidence="10">
    <location>
        <begin position="27"/>
        <end position="30"/>
    </location>
    <ligand>
        <name>ATP</name>
        <dbReference type="ChEBI" id="CHEBI:30616"/>
    </ligand>
</feature>
<feature type="binding site" evidence="11">
    <location>
        <position position="408"/>
    </location>
    <ligand>
        <name>Zn(2+)</name>
        <dbReference type="ChEBI" id="CHEBI:29105"/>
    </ligand>
</feature>
<dbReference type="Pfam" id="PF10585">
    <property type="entry name" value="UBA_E1_SCCH"/>
    <property type="match status" value="1"/>
</dbReference>
<accession>R7TXM5</accession>
<reference evidence="19" key="1">
    <citation type="submission" date="2012-12" db="EMBL/GenBank/DDBJ databases">
        <authorList>
            <person name="Hellsten U."/>
            <person name="Grimwood J."/>
            <person name="Chapman J.A."/>
            <person name="Shapiro H."/>
            <person name="Aerts A."/>
            <person name="Otillar R.P."/>
            <person name="Terry A.Y."/>
            <person name="Boore J.L."/>
            <person name="Simakov O."/>
            <person name="Marletaz F."/>
            <person name="Cho S.-J."/>
            <person name="Edsinger-Gonzales E."/>
            <person name="Havlak P."/>
            <person name="Kuo D.-H."/>
            <person name="Larsson T."/>
            <person name="Lv J."/>
            <person name="Arendt D."/>
            <person name="Savage R."/>
            <person name="Osoegawa K."/>
            <person name="de Jong P."/>
            <person name="Lindberg D.R."/>
            <person name="Seaver E.C."/>
            <person name="Weisblat D.A."/>
            <person name="Putnam N.H."/>
            <person name="Grigoriev I.V."/>
            <person name="Rokhsar D.S."/>
        </authorList>
    </citation>
    <scope>NUCLEOTIDE SEQUENCE</scope>
    <source>
        <strain evidence="19">I ESC-2004</strain>
    </source>
</reference>